<feature type="region of interest" description="Disordered" evidence="1">
    <location>
        <begin position="100"/>
        <end position="380"/>
    </location>
</feature>
<dbReference type="Proteomes" id="UP000701801">
    <property type="component" value="Unassembled WGS sequence"/>
</dbReference>
<accession>A0A9N9LV62</accession>
<proteinExistence type="predicted"/>
<evidence type="ECO:0000256" key="1">
    <source>
        <dbReference type="SAM" id="MobiDB-lite"/>
    </source>
</evidence>
<keyword evidence="3" id="KW-1185">Reference proteome</keyword>
<feature type="compositionally biased region" description="Basic and acidic residues" evidence="1">
    <location>
        <begin position="122"/>
        <end position="131"/>
    </location>
</feature>
<feature type="compositionally biased region" description="Polar residues" evidence="1">
    <location>
        <begin position="142"/>
        <end position="151"/>
    </location>
</feature>
<name>A0A9N9LV62_9HELO</name>
<reference evidence="2" key="1">
    <citation type="submission" date="2021-07" db="EMBL/GenBank/DDBJ databases">
        <authorList>
            <person name="Durling M."/>
        </authorList>
    </citation>
    <scope>NUCLEOTIDE SEQUENCE</scope>
</reference>
<sequence length="380" mass="40784">MEGNRPFSDEEKRNVLAEALKQSPIPNDRLLAILNELPLQRSIVADALKASTIPIERLLTILNENGINANGPLTPNWFHMVLPEGRSLQSCVDAFHSIQSSQRSSYHSLPPPSISHTGKRKSGPDSVDHFMTDPAPKRRQSGPDTIMSTTRDILPKPTSANGSPHHAFSPGPGPGPASAVPKKRGRPSKADVELRQQEAIARGDILQTSAAPGTRTLTPKPPFKPTMRDEPRGLTVLAPLTGAGPSIDQSMGGQFQTERSMLDSAGKKKRPRAPIKPKVSKINEILDNEATQTQAAASRAGQSTFPSMISHTAQGHMQEPQYSPKFLPPGELLSGPPQESQGAAPQSDQVAPIPQIVQAAQEEARPEVATPTKPPTEAKT</sequence>
<evidence type="ECO:0000313" key="3">
    <source>
        <dbReference type="Proteomes" id="UP000701801"/>
    </source>
</evidence>
<gene>
    <name evidence="2" type="ORF">HYALB_00004711</name>
</gene>
<organism evidence="2 3">
    <name type="scientific">Hymenoscyphus albidus</name>
    <dbReference type="NCBI Taxonomy" id="595503"/>
    <lineage>
        <taxon>Eukaryota</taxon>
        <taxon>Fungi</taxon>
        <taxon>Dikarya</taxon>
        <taxon>Ascomycota</taxon>
        <taxon>Pezizomycotina</taxon>
        <taxon>Leotiomycetes</taxon>
        <taxon>Helotiales</taxon>
        <taxon>Helotiaceae</taxon>
        <taxon>Hymenoscyphus</taxon>
    </lineage>
</organism>
<feature type="compositionally biased region" description="Polar residues" evidence="1">
    <location>
        <begin position="337"/>
        <end position="349"/>
    </location>
</feature>
<evidence type="ECO:0000313" key="2">
    <source>
        <dbReference type="EMBL" id="CAG8981769.1"/>
    </source>
</evidence>
<feature type="compositionally biased region" description="Basic residues" evidence="1">
    <location>
        <begin position="267"/>
        <end position="279"/>
    </location>
</feature>
<feature type="compositionally biased region" description="Polar residues" evidence="1">
    <location>
        <begin position="289"/>
        <end position="315"/>
    </location>
</feature>
<feature type="compositionally biased region" description="Polar residues" evidence="1">
    <location>
        <begin position="206"/>
        <end position="217"/>
    </location>
</feature>
<comment type="caution">
    <text evidence="2">The sequence shown here is derived from an EMBL/GenBank/DDBJ whole genome shotgun (WGS) entry which is preliminary data.</text>
</comment>
<feature type="compositionally biased region" description="Low complexity" evidence="1">
    <location>
        <begin position="367"/>
        <end position="380"/>
    </location>
</feature>
<dbReference type="AlphaFoldDB" id="A0A9N9LV62"/>
<protein>
    <submittedName>
        <fullName evidence="2">Uncharacterized protein</fullName>
    </submittedName>
</protein>
<dbReference type="EMBL" id="CAJVRM010000518">
    <property type="protein sequence ID" value="CAG8981769.1"/>
    <property type="molecule type" value="Genomic_DNA"/>
</dbReference>
<feature type="compositionally biased region" description="Polar residues" evidence="1">
    <location>
        <begin position="247"/>
        <end position="259"/>
    </location>
</feature>
<dbReference type="OrthoDB" id="5371646at2759"/>